<comment type="caution">
    <text evidence="8">The sequence shown here is derived from an EMBL/GenBank/DDBJ whole genome shotgun (WGS) entry which is preliminary data.</text>
</comment>
<dbReference type="SUPFAM" id="SSF81321">
    <property type="entry name" value="Family A G protein-coupled receptor-like"/>
    <property type="match status" value="1"/>
</dbReference>
<dbReference type="AlphaFoldDB" id="A0A818LSY9"/>
<evidence type="ECO:0000256" key="4">
    <source>
        <dbReference type="ARBA" id="ARBA00023136"/>
    </source>
</evidence>
<evidence type="ECO:0000313" key="8">
    <source>
        <dbReference type="EMBL" id="CAF3581175.1"/>
    </source>
</evidence>
<proteinExistence type="predicted"/>
<feature type="transmembrane region" description="Helical" evidence="5">
    <location>
        <begin position="6"/>
        <end position="35"/>
    </location>
</feature>
<dbReference type="InterPro" id="IPR017452">
    <property type="entry name" value="GPCR_Rhodpsn_7TM"/>
</dbReference>
<dbReference type="Proteomes" id="UP000663844">
    <property type="component" value="Unassembled WGS sequence"/>
</dbReference>
<name>A0A818LSY9_9BILA</name>
<keyword evidence="4 5" id="KW-0472">Membrane</keyword>
<feature type="transmembrane region" description="Helical" evidence="5">
    <location>
        <begin position="93"/>
        <end position="115"/>
    </location>
</feature>
<keyword evidence="3 5" id="KW-1133">Transmembrane helix</keyword>
<feature type="transmembrane region" description="Helical" evidence="5">
    <location>
        <begin position="127"/>
        <end position="153"/>
    </location>
</feature>
<feature type="transmembrane region" description="Helical" evidence="5">
    <location>
        <begin position="259"/>
        <end position="279"/>
    </location>
</feature>
<feature type="transmembrane region" description="Helical" evidence="5">
    <location>
        <begin position="173"/>
        <end position="200"/>
    </location>
</feature>
<evidence type="ECO:0000256" key="2">
    <source>
        <dbReference type="ARBA" id="ARBA00022692"/>
    </source>
</evidence>
<gene>
    <name evidence="7" type="ORF">JYZ213_LOCUS34484</name>
    <name evidence="8" type="ORF">OXD698_LOCUS5416</name>
</gene>
<dbReference type="EMBL" id="CAJOAZ010000220">
    <property type="protein sequence ID" value="CAF3581175.1"/>
    <property type="molecule type" value="Genomic_DNA"/>
</dbReference>
<feature type="transmembrane region" description="Helical" evidence="5">
    <location>
        <begin position="47"/>
        <end position="73"/>
    </location>
</feature>
<evidence type="ECO:0000256" key="5">
    <source>
        <dbReference type="SAM" id="Phobius"/>
    </source>
</evidence>
<organism evidence="8 9">
    <name type="scientific">Adineta steineri</name>
    <dbReference type="NCBI Taxonomy" id="433720"/>
    <lineage>
        <taxon>Eukaryota</taxon>
        <taxon>Metazoa</taxon>
        <taxon>Spiralia</taxon>
        <taxon>Gnathifera</taxon>
        <taxon>Rotifera</taxon>
        <taxon>Eurotatoria</taxon>
        <taxon>Bdelloidea</taxon>
        <taxon>Adinetida</taxon>
        <taxon>Adinetidae</taxon>
        <taxon>Adineta</taxon>
    </lineage>
</organism>
<evidence type="ECO:0000313" key="9">
    <source>
        <dbReference type="Proteomes" id="UP000663844"/>
    </source>
</evidence>
<dbReference type="Proteomes" id="UP000663845">
    <property type="component" value="Unassembled WGS sequence"/>
</dbReference>
<reference evidence="8" key="1">
    <citation type="submission" date="2021-02" db="EMBL/GenBank/DDBJ databases">
        <authorList>
            <person name="Nowell W R."/>
        </authorList>
    </citation>
    <scope>NUCLEOTIDE SEQUENCE</scope>
</reference>
<dbReference type="EMBL" id="CAJNOG010000707">
    <property type="protein sequence ID" value="CAF1340821.1"/>
    <property type="molecule type" value="Genomic_DNA"/>
</dbReference>
<dbReference type="Gene3D" id="1.20.1070.10">
    <property type="entry name" value="Rhodopsin 7-helix transmembrane proteins"/>
    <property type="match status" value="1"/>
</dbReference>
<dbReference type="PROSITE" id="PS50262">
    <property type="entry name" value="G_PROTEIN_RECEP_F1_2"/>
    <property type="match status" value="1"/>
</dbReference>
<evidence type="ECO:0000256" key="1">
    <source>
        <dbReference type="ARBA" id="ARBA00004370"/>
    </source>
</evidence>
<evidence type="ECO:0000256" key="3">
    <source>
        <dbReference type="ARBA" id="ARBA00022989"/>
    </source>
</evidence>
<accession>A0A818LSY9</accession>
<feature type="transmembrane region" description="Helical" evidence="5">
    <location>
        <begin position="221"/>
        <end position="247"/>
    </location>
</feature>
<keyword evidence="2 5" id="KW-0812">Transmembrane</keyword>
<dbReference type="GO" id="GO:0016020">
    <property type="term" value="C:membrane"/>
    <property type="evidence" value="ECO:0007669"/>
    <property type="project" value="UniProtKB-SubCell"/>
</dbReference>
<evidence type="ECO:0000259" key="6">
    <source>
        <dbReference type="PROSITE" id="PS50262"/>
    </source>
</evidence>
<sequence>MEDGIVGFVLSLISLIHGSFGSVISILIFLLLIFYQYKNDLKKEERINLFLFTTIYFYLFIYILTLTSFNIQTILGDLYGMNFNSSWCTFRGYLIPVSCSALYQTFVIQAFFRLCRIVYSTRRWLQFFWFYVLFLPIELMFASVLLCPILIWKDIDYSFEDNYCFVPLSKARGIIWLVFTTYAIPLMILFLIYIRIIIYIRHLPTNQPIAMRRRQKRDLIAIQRICINISLLLILVIPGTILILMKLLGGIDYPLTYRILWLGVEISVAILTIEMIFTTPQLKNIFLKRFRQNRVATLIQSTQRELANTNTNH</sequence>
<protein>
    <recommendedName>
        <fullName evidence="6">G-protein coupled receptors family 1 profile domain-containing protein</fullName>
    </recommendedName>
</protein>
<comment type="subcellular location">
    <subcellularLocation>
        <location evidence="1">Membrane</location>
    </subcellularLocation>
</comment>
<feature type="domain" description="G-protein coupled receptors family 1 profile" evidence="6">
    <location>
        <begin position="24"/>
        <end position="248"/>
    </location>
</feature>
<evidence type="ECO:0000313" key="7">
    <source>
        <dbReference type="EMBL" id="CAF1340821.1"/>
    </source>
</evidence>